<sequence length="138" mass="15024">MTRRDVFADVAAILYPIPQPEPGEEHDDGFLAARDQAAEDQEHTAENLRAAWDGADQDPLIGALASARYAKEEAEQRIRELIAYGREFVQPRPYTLGDLAAAAGMSISGARTAYSHRDVARVADATDPVAEFVQAARV</sequence>
<organism evidence="1 2">
    <name type="scientific">Micromonospora fulviviridis</name>
    <dbReference type="NCBI Taxonomy" id="47860"/>
    <lineage>
        <taxon>Bacteria</taxon>
        <taxon>Bacillati</taxon>
        <taxon>Actinomycetota</taxon>
        <taxon>Actinomycetes</taxon>
        <taxon>Micromonosporales</taxon>
        <taxon>Micromonosporaceae</taxon>
        <taxon>Micromonospora</taxon>
    </lineage>
</organism>
<evidence type="ECO:0000313" key="1">
    <source>
        <dbReference type="EMBL" id="MEU0157014.1"/>
    </source>
</evidence>
<evidence type="ECO:0000313" key="2">
    <source>
        <dbReference type="Proteomes" id="UP001550348"/>
    </source>
</evidence>
<protein>
    <submittedName>
        <fullName evidence="1">Uncharacterized protein</fullName>
    </submittedName>
</protein>
<gene>
    <name evidence="1" type="ORF">ABZ071_35190</name>
</gene>
<name>A0ABV2VW47_9ACTN</name>
<dbReference type="RefSeq" id="WP_355668482.1">
    <property type="nucleotide sequence ID" value="NZ_JBEXRX010000287.1"/>
</dbReference>
<reference evidence="1 2" key="1">
    <citation type="submission" date="2024-06" db="EMBL/GenBank/DDBJ databases">
        <title>The Natural Products Discovery Center: Release of the First 8490 Sequenced Strains for Exploring Actinobacteria Biosynthetic Diversity.</title>
        <authorList>
            <person name="Kalkreuter E."/>
            <person name="Kautsar S.A."/>
            <person name="Yang D."/>
            <person name="Bader C.D."/>
            <person name="Teijaro C.N."/>
            <person name="Fluegel L."/>
            <person name="Davis C.M."/>
            <person name="Simpson J.R."/>
            <person name="Lauterbach L."/>
            <person name="Steele A.D."/>
            <person name="Gui C."/>
            <person name="Meng S."/>
            <person name="Li G."/>
            <person name="Viehrig K."/>
            <person name="Ye F."/>
            <person name="Su P."/>
            <person name="Kiefer A.F."/>
            <person name="Nichols A."/>
            <person name="Cepeda A.J."/>
            <person name="Yan W."/>
            <person name="Fan B."/>
            <person name="Jiang Y."/>
            <person name="Adhikari A."/>
            <person name="Zheng C.-J."/>
            <person name="Schuster L."/>
            <person name="Cowan T.M."/>
            <person name="Smanski M.J."/>
            <person name="Chevrette M.G."/>
            <person name="De Carvalho L.P.S."/>
            <person name="Shen B."/>
        </authorList>
    </citation>
    <scope>NUCLEOTIDE SEQUENCE [LARGE SCALE GENOMIC DNA]</scope>
    <source>
        <strain evidence="1 2">NPDC006286</strain>
    </source>
</reference>
<dbReference type="EMBL" id="JBEXRX010000287">
    <property type="protein sequence ID" value="MEU0157014.1"/>
    <property type="molecule type" value="Genomic_DNA"/>
</dbReference>
<proteinExistence type="predicted"/>
<accession>A0ABV2VW47</accession>
<comment type="caution">
    <text evidence="1">The sequence shown here is derived from an EMBL/GenBank/DDBJ whole genome shotgun (WGS) entry which is preliminary data.</text>
</comment>
<dbReference type="Proteomes" id="UP001550348">
    <property type="component" value="Unassembled WGS sequence"/>
</dbReference>
<keyword evidence="2" id="KW-1185">Reference proteome</keyword>